<reference evidence="2 3" key="1">
    <citation type="submission" date="2020-06" db="EMBL/GenBank/DDBJ databases">
        <title>Transcriptomic and genomic resources for Thalictrum thalictroides and T. hernandezii: Facilitating candidate gene discovery in an emerging model plant lineage.</title>
        <authorList>
            <person name="Arias T."/>
            <person name="Riano-Pachon D.M."/>
            <person name="Di Stilio V.S."/>
        </authorList>
    </citation>
    <scope>NUCLEOTIDE SEQUENCE [LARGE SCALE GENOMIC DNA]</scope>
    <source>
        <strain evidence="3">cv. WT478/WT964</strain>
        <tissue evidence="2">Leaves</tissue>
    </source>
</reference>
<name>A0A7J6X2X0_THATH</name>
<accession>A0A7J6X2X0</accession>
<comment type="caution">
    <text evidence="2">The sequence shown here is derived from an EMBL/GenBank/DDBJ whole genome shotgun (WGS) entry which is preliminary data.</text>
</comment>
<evidence type="ECO:0000256" key="1">
    <source>
        <dbReference type="SAM" id="MobiDB-lite"/>
    </source>
</evidence>
<dbReference type="Proteomes" id="UP000554482">
    <property type="component" value="Unassembled WGS sequence"/>
</dbReference>
<feature type="compositionally biased region" description="Polar residues" evidence="1">
    <location>
        <begin position="1"/>
        <end position="11"/>
    </location>
</feature>
<proteinExistence type="predicted"/>
<organism evidence="2 3">
    <name type="scientific">Thalictrum thalictroides</name>
    <name type="common">Rue-anemone</name>
    <name type="synonym">Anemone thalictroides</name>
    <dbReference type="NCBI Taxonomy" id="46969"/>
    <lineage>
        <taxon>Eukaryota</taxon>
        <taxon>Viridiplantae</taxon>
        <taxon>Streptophyta</taxon>
        <taxon>Embryophyta</taxon>
        <taxon>Tracheophyta</taxon>
        <taxon>Spermatophyta</taxon>
        <taxon>Magnoliopsida</taxon>
        <taxon>Ranunculales</taxon>
        <taxon>Ranunculaceae</taxon>
        <taxon>Thalictroideae</taxon>
        <taxon>Thalictrum</taxon>
    </lineage>
</organism>
<dbReference type="AlphaFoldDB" id="A0A7J6X2X0"/>
<feature type="region of interest" description="Disordered" evidence="1">
    <location>
        <begin position="1"/>
        <end position="36"/>
    </location>
</feature>
<evidence type="ECO:0000313" key="2">
    <source>
        <dbReference type="EMBL" id="KAF5203683.1"/>
    </source>
</evidence>
<dbReference type="EMBL" id="JABWDY010006434">
    <property type="protein sequence ID" value="KAF5203683.1"/>
    <property type="molecule type" value="Genomic_DNA"/>
</dbReference>
<protein>
    <submittedName>
        <fullName evidence="2">Uncharacterized protein</fullName>
    </submittedName>
</protein>
<evidence type="ECO:0000313" key="3">
    <source>
        <dbReference type="Proteomes" id="UP000554482"/>
    </source>
</evidence>
<feature type="compositionally biased region" description="Polar residues" evidence="1">
    <location>
        <begin position="23"/>
        <end position="33"/>
    </location>
</feature>
<sequence>MSESATDSQNLSDRENVYEESDASSNGEVFVSNNEDEIEVSSVNVDDIDFGNEVDSSEYTSTEQARIAFPNIRSAYNIKIKDLEMYMVEDRFYDLGGDAISTLICEG</sequence>
<keyword evidence="3" id="KW-1185">Reference proteome</keyword>
<gene>
    <name evidence="2" type="ORF">FRX31_006729</name>
</gene>